<proteinExistence type="predicted"/>
<comment type="caution">
    <text evidence="1">The sequence shown here is derived from an EMBL/GenBank/DDBJ whole genome shotgun (WGS) entry which is preliminary data.</text>
</comment>
<keyword evidence="2" id="KW-1185">Reference proteome</keyword>
<evidence type="ECO:0000313" key="1">
    <source>
        <dbReference type="EMBL" id="MBJ6362211.1"/>
    </source>
</evidence>
<sequence length="320" mass="36459">MELFTACLLPSNEQEVWKLSRYLSEAFAPLHMAAGSDILGWDIDAEKGRISCFELPGNSSQSLARADVIRQAAKGIADYILYELEPALLRSLLHKESGYTDTTELQKIESISRELLYGENHEPLSINEEQLADWRKRHNKISEELGEFLSLNTTVHVHGFITFRLASYWDTLRETAEYAIDEYVMEKQYQDFISLLRYFVAMQDTKTSVVHLFQMDDGQFQLCNSQLLPLEYRNSDRIVADMLEAEMNVEDRVVSTLIAASPRQILIHTRSANQQVIRTIESIFGDRVQVCSGCGNCSRFFEQMETAGSVIGEAPYSSEI</sequence>
<dbReference type="Pfam" id="PF08812">
    <property type="entry name" value="YtxC"/>
    <property type="match status" value="1"/>
</dbReference>
<reference evidence="1" key="1">
    <citation type="submission" date="2020-12" db="EMBL/GenBank/DDBJ databases">
        <authorList>
            <person name="Huq M.A."/>
        </authorList>
    </citation>
    <scope>NUCLEOTIDE SEQUENCE</scope>
    <source>
        <strain evidence="1">MAHUQ-46</strain>
    </source>
</reference>
<gene>
    <name evidence="1" type="ORF">JFN88_13125</name>
</gene>
<dbReference type="EMBL" id="JAELUP010000065">
    <property type="protein sequence ID" value="MBJ6362211.1"/>
    <property type="molecule type" value="Genomic_DNA"/>
</dbReference>
<dbReference type="RefSeq" id="WP_199019740.1">
    <property type="nucleotide sequence ID" value="NZ_JAELUP010000065.1"/>
</dbReference>
<dbReference type="Proteomes" id="UP000640274">
    <property type="component" value="Unassembled WGS sequence"/>
</dbReference>
<protein>
    <submittedName>
        <fullName evidence="1">Sporulation protein YtxC</fullName>
    </submittedName>
</protein>
<evidence type="ECO:0000313" key="2">
    <source>
        <dbReference type="Proteomes" id="UP000640274"/>
    </source>
</evidence>
<dbReference type="AlphaFoldDB" id="A0A934J7L4"/>
<organism evidence="1 2">
    <name type="scientific">Paenibacillus roseus</name>
    <dbReference type="NCBI Taxonomy" id="2798579"/>
    <lineage>
        <taxon>Bacteria</taxon>
        <taxon>Bacillati</taxon>
        <taxon>Bacillota</taxon>
        <taxon>Bacilli</taxon>
        <taxon>Bacillales</taxon>
        <taxon>Paenibacillaceae</taxon>
        <taxon>Paenibacillus</taxon>
    </lineage>
</organism>
<dbReference type="InterPro" id="IPR014199">
    <property type="entry name" value="Spore_YtxC"/>
</dbReference>
<accession>A0A934J7L4</accession>
<name>A0A934J7L4_9BACL</name>